<dbReference type="NCBIfam" id="TIGR00231">
    <property type="entry name" value="small_GTP"/>
    <property type="match status" value="1"/>
</dbReference>
<dbReference type="InterPro" id="IPR011009">
    <property type="entry name" value="Kinase-like_dom_sf"/>
</dbReference>
<keyword evidence="10" id="KW-0342">GTP-binding</keyword>
<comment type="catalytic activity">
    <reaction evidence="12">
        <text>L-seryl-[protein] + ATP = O-phospho-L-seryl-[protein] + ADP + H(+)</text>
        <dbReference type="Rhea" id="RHEA:17989"/>
        <dbReference type="Rhea" id="RHEA-COMP:9863"/>
        <dbReference type="Rhea" id="RHEA-COMP:11604"/>
        <dbReference type="ChEBI" id="CHEBI:15378"/>
        <dbReference type="ChEBI" id="CHEBI:29999"/>
        <dbReference type="ChEBI" id="CHEBI:30616"/>
        <dbReference type="ChEBI" id="CHEBI:83421"/>
        <dbReference type="ChEBI" id="CHEBI:456216"/>
        <dbReference type="EC" id="2.7.11.1"/>
    </reaction>
</comment>
<dbReference type="InterPro" id="IPR057263">
    <property type="entry name" value="COR-B"/>
</dbReference>
<dbReference type="InterPro" id="IPR011989">
    <property type="entry name" value="ARM-like"/>
</dbReference>
<keyword evidence="8" id="KW-0418">Kinase</keyword>
<feature type="compositionally biased region" description="Polar residues" evidence="13">
    <location>
        <begin position="1046"/>
        <end position="1062"/>
    </location>
</feature>
<evidence type="ECO:0000256" key="12">
    <source>
        <dbReference type="ARBA" id="ARBA00048679"/>
    </source>
</evidence>
<feature type="region of interest" description="Disordered" evidence="13">
    <location>
        <begin position="1"/>
        <end position="23"/>
    </location>
</feature>
<dbReference type="Gene3D" id="1.25.40.20">
    <property type="entry name" value="Ankyrin repeat-containing domain"/>
    <property type="match status" value="1"/>
</dbReference>
<evidence type="ECO:0000256" key="8">
    <source>
        <dbReference type="ARBA" id="ARBA00022777"/>
    </source>
</evidence>
<dbReference type="Gene3D" id="3.40.50.300">
    <property type="entry name" value="P-loop containing nucleotide triphosphate hydrolases"/>
    <property type="match status" value="1"/>
</dbReference>
<dbReference type="Gene3D" id="2.130.10.10">
    <property type="entry name" value="YVTN repeat-like/Quinoprotein amine dehydrogenase"/>
    <property type="match status" value="1"/>
</dbReference>
<dbReference type="InterPro" id="IPR032675">
    <property type="entry name" value="LRR_dom_sf"/>
</dbReference>
<keyword evidence="7" id="KW-0547">Nucleotide-binding</keyword>
<dbReference type="PROSITE" id="PS51450">
    <property type="entry name" value="LRR"/>
    <property type="match status" value="3"/>
</dbReference>
<keyword evidence="17" id="KW-1185">Reference proteome</keyword>
<dbReference type="GO" id="GO:0005737">
    <property type="term" value="C:cytoplasm"/>
    <property type="evidence" value="ECO:0007669"/>
    <property type="project" value="UniProtKB-ARBA"/>
</dbReference>
<dbReference type="SUPFAM" id="SSF52540">
    <property type="entry name" value="P-loop containing nucleoside triphosphate hydrolases"/>
    <property type="match status" value="1"/>
</dbReference>
<dbReference type="InterPro" id="IPR003591">
    <property type="entry name" value="Leu-rich_rpt_typical-subtyp"/>
</dbReference>
<dbReference type="InterPro" id="IPR032171">
    <property type="entry name" value="COR-A"/>
</dbReference>
<evidence type="ECO:0000256" key="5">
    <source>
        <dbReference type="ARBA" id="ARBA00022679"/>
    </source>
</evidence>
<dbReference type="PANTHER" id="PTHR48005:SF13">
    <property type="entry name" value="SERINE_THREONINE-PROTEIN KINASE DDB_G0278509-RELATED"/>
    <property type="match status" value="1"/>
</dbReference>
<feature type="domain" description="Roc" evidence="15">
    <location>
        <begin position="1443"/>
        <end position="1631"/>
    </location>
</feature>
<keyword evidence="9" id="KW-0067">ATP-binding</keyword>
<comment type="cofactor">
    <cofactor evidence="1">
        <name>Mg(2+)</name>
        <dbReference type="ChEBI" id="CHEBI:18420"/>
    </cofactor>
</comment>
<dbReference type="Pfam" id="PF23748">
    <property type="entry name" value="Beta-prop_LRRK2"/>
    <property type="match status" value="1"/>
</dbReference>
<dbReference type="SMART" id="SM00220">
    <property type="entry name" value="S_TKc"/>
    <property type="match status" value="1"/>
</dbReference>
<evidence type="ECO:0000259" key="14">
    <source>
        <dbReference type="PROSITE" id="PS50011"/>
    </source>
</evidence>
<dbReference type="InterPro" id="IPR056602">
    <property type="entry name" value="Beta-prop_LRRK2"/>
</dbReference>
<dbReference type="InterPro" id="IPR001611">
    <property type="entry name" value="Leu-rich_rpt"/>
</dbReference>
<keyword evidence="6" id="KW-0677">Repeat</keyword>
<comment type="catalytic activity">
    <reaction evidence="11">
        <text>L-threonyl-[protein] + ATP = O-phospho-L-threonyl-[protein] + ADP + H(+)</text>
        <dbReference type="Rhea" id="RHEA:46608"/>
        <dbReference type="Rhea" id="RHEA-COMP:11060"/>
        <dbReference type="Rhea" id="RHEA-COMP:11605"/>
        <dbReference type="ChEBI" id="CHEBI:15378"/>
        <dbReference type="ChEBI" id="CHEBI:30013"/>
        <dbReference type="ChEBI" id="CHEBI:30616"/>
        <dbReference type="ChEBI" id="CHEBI:61977"/>
        <dbReference type="ChEBI" id="CHEBI:456216"/>
        <dbReference type="EC" id="2.7.11.1"/>
    </reaction>
</comment>
<dbReference type="Gene3D" id="3.30.70.1390">
    <property type="entry name" value="ROC domain from the Parkinson's disease-associated leucine-rich repeat kinase 2"/>
    <property type="match status" value="1"/>
</dbReference>
<dbReference type="InterPro" id="IPR056597">
    <property type="entry name" value="ARM_LRRK2"/>
</dbReference>
<dbReference type="InterPro" id="IPR036770">
    <property type="entry name" value="Ankyrin_rpt-contain_sf"/>
</dbReference>
<evidence type="ECO:0000256" key="10">
    <source>
        <dbReference type="ARBA" id="ARBA00023134"/>
    </source>
</evidence>
<dbReference type="GO" id="GO:0005525">
    <property type="term" value="F:GTP binding"/>
    <property type="evidence" value="ECO:0007669"/>
    <property type="project" value="UniProtKB-KW"/>
</dbReference>
<dbReference type="Proteomes" id="UP001497497">
    <property type="component" value="Unassembled WGS sequence"/>
</dbReference>
<dbReference type="InterPro" id="IPR002110">
    <property type="entry name" value="Ankyrin_rpt"/>
</dbReference>
<reference evidence="16 17" key="1">
    <citation type="submission" date="2024-04" db="EMBL/GenBank/DDBJ databases">
        <authorList>
            <consortium name="Genoscope - CEA"/>
            <person name="William W."/>
        </authorList>
    </citation>
    <scope>NUCLEOTIDE SEQUENCE [LARGE SCALE GENOMIC DNA]</scope>
</reference>
<dbReference type="Pfam" id="PF23745">
    <property type="entry name" value="ANK_LRRK2"/>
    <property type="match status" value="1"/>
</dbReference>
<sequence length="2649" mass="300353">MKMQVHDLDRDSGRWSPQMASTPHSTKAIMFRDANEVDEIIRTLQLSAEHDELKSALQKLEQLFFKSPRCIEENQAHISVLSTMTHLTTDLEIQLLGLQILHNFMLGSKIMEDKLRRKLGLFNHILKLLNENLTNEQIHSRSIRLLDNLLKSDHLRRQISQNKHWGKLMDVVFHGVNYLSDDAVRLVESFQVITIILKEEPDLRDTLAKKYLYHLLHLVKTHSGNVEFIKALFKLLRTAASNKEIRPILGLPILNIVKSLMSKWPSESSVIVESFSLLETLSHDDKVSELLIEKDFVTVMLLPELISRADDPNIQLTGLRIFLSTADQMFIDTSLSGLASQWLKVIYLAMSRHMGKILIQAWGCKALCKLLECRPEVYMWIGENSELKQDPIHTLCLGAILMYGEDEEVFISACKSIYYLTADNDGLCKTLMDKNAHIEIIEGVRKHLAHPKAVSAACRAIRGLCIFQNDHKKKMAEYERDLLSLLVEIIKTYQSDAEVQSEVISTIVCLADIDMIRHQCFVVNIHVRILEAMDNFPGDEYLQEAAIEALAVLGGAAKGSEILNSHRCIDKIIKCLKRFLYNGNIQKKGLWAIQILAEWQLVQSTVMCKELALIIKSTMKNHPNSLIIQKEAIVAMQILSERGVEEEKRVQYSNMAEVLVDLECHELLFQILEKHDDDQGLHDLASECLYVIGIEQDLKSRMLLTACSKGFIAGAECLIEVGADVNIGQGSDTPLYYAVSSNNERMVELLLRHEVRDVQTSLRLSLEKGYHKITGLLLAHIGRDKEMGTVLWSNFNLRDLRPEWIIPTLQGKEPKAHSSSIASKHFVAKIKNSEMRRNNRRILQYSPSDSNLEIKRHMCFRYRKSSGDLQNTTFEAIHELHVHNQTESKVQRPSMNLNSPRLRTAHMKSIEIFSPLLTENKNSSSVEVVRTEVDLNDIPAFEHSEDDREDWKMTTLTGADIPFSPADPRRPSDPSKIIEHVPTKFISSTAMQAKWQRKFHSRESQRRRQTTKVCQSVLLEGCQSSAEASFGEEVSLSSANTSDILSSDTEFSQSPRASSVMSVHSADETDGDIGIDELKATKISGYNIRSLDISSNHIVSLDLLSAWGNDLMQSFSSIERLDLSNNDLTLLPGELFKSLTGLRYLNLSNNQITLFPDCVCLCPSLHLLDLSSNKIEKISLTSQKCSSLTELCIMKNSLKEFPFGLEQAFPHLTKLDISSNQMRELPHQPCNLQELRCLDISHNAIMVLPDEFLRPCSKLELLVAVNNGLETLPNESSAANLTRLSTVKLSINRITEKEPFYIPKFILELPNLRIIDLCSNGIMGFPPPTLWKSQMLKDLLLSKNHITKLNMEGSRMWSKLEKLHLSYNKISEASLPREIGQLTSLQSLDLSYNKPLTTLPDELGSCSRLWEMPLEGLSLDLDDALTRGRVKDLTIYLHNRLKKAQRYFRMKLMVVGYGGRGKTSLLQGLKRKIKNNSSEKPSVTVGVIVDDWKYERQRFGKTVTYTLNTWDFAGQEDFYSTHQCFLSNRTLYLVVYDISMGPDEIDKLKPWLSNIHARAPDCPVIVVGTHYDLIPAEERETTVAEFEVKLKELLNKPGLPMISCFAIVDVSKESLELQQLRNKVKEIVDGFKIKGQHVMGQKVPASYVRLGELLHEEAKRIEKSFPVIRHSQLLRLIKSGSLILDDEERKQAITFLHESGVLLHYNETALQMRDFYFINPGWLCRMMAQVVTVPEINPFIDRNGIMKRSAASLLFTGKETSGDSNFVFPSNLIPQYLHLLEKFEIALPRNEEELLIPCRLPYRRPYIELPVQDRTELVFRYYVMPHTPIGFWSRLLTRLTVFSESKFAENMLSFQGKPSVQFWKEGIFVKWSSSAFFLVDSFKGSSDEIHMTVPNTTHGCRLLGYLVDHADSLVDEWYPGLISVDPRSGRELLEKFAPCTVCEGTQPYSFRFEDLLKRSEFETEIYCPEHHGSMDLVKLAPDIMLADIEPQFHLDLDQFQFKESVEDLCGDGGFGSVFKAKYRGKVVAVKVFSSIGDIHPHKMLRQEATIMRRLNHPSVVALVAVGIRPVRLVVMEFAPHKSLGDVFRSGFHLSRTLQLKIAQQVSEGLAYLHSLMIIYRDMKPDNVLIFSFAPGALINAKIADYGISQFTTLFGLMAQEGTPGFRAPEVIRGEIYSYQADIFSLGVLLYMVLTGGLHPFDELEFKSEIDKAFAENFPIPLITQRGCPPWPDFQELITQCLNQVPDYRPKASYVFELLSSAELFSLREVLPVSVGTTVECIATQAQSSQNVRLWVASGDNEYMQLTWFNLFDYRDENLSSERSRQSVDYRGVGTMFRDGRVLCIMPVNQEYILLGTQAGKIWVFSTISSELVHSTQQLDDSVLSLYIVHRRGDDPLVLAGLANGKMALYPMSEILQSPDMDPIEMKLGECYEPVRCILRSSTDRKLIASCGTKVVVMETRIGVAVENIFNTVEGSNSSSNPITSMACGRQLFLAHRNSNVVEAWDVIRGRHKNSLDISKTFKLSLKDSRITAMVLHDVKILWVGTGGGQIALIDVNNWTPIICTHRHTASIRCLTAVKLKGLAKYGPNASTGVILSGGLGFRNRSEYDTEKENQYGCIGVWDADFPQTFKQFSDWSKKRKELNESSTRK</sequence>
<gene>
    <name evidence="16" type="ORF">GSLYS_00008492001</name>
</gene>
<dbReference type="InterPro" id="IPR020859">
    <property type="entry name" value="ROC"/>
</dbReference>
<protein>
    <recommendedName>
        <fullName evidence="2">non-specific serine/threonine protein kinase</fullName>
        <ecNumber evidence="2">2.7.11.1</ecNumber>
    </recommendedName>
</protein>
<dbReference type="Pfam" id="PF00069">
    <property type="entry name" value="Pkinase"/>
    <property type="match status" value="1"/>
</dbReference>
<evidence type="ECO:0000256" key="11">
    <source>
        <dbReference type="ARBA" id="ARBA00047899"/>
    </source>
</evidence>
<dbReference type="SMART" id="SM00364">
    <property type="entry name" value="LRR_BAC"/>
    <property type="match status" value="7"/>
</dbReference>
<evidence type="ECO:0000256" key="4">
    <source>
        <dbReference type="ARBA" id="ARBA00022614"/>
    </source>
</evidence>
<dbReference type="Pfam" id="PF16095">
    <property type="entry name" value="COR-A"/>
    <property type="match status" value="1"/>
</dbReference>
<dbReference type="PROSITE" id="PS50011">
    <property type="entry name" value="PROTEIN_KINASE_DOM"/>
    <property type="match status" value="1"/>
</dbReference>
<dbReference type="EC" id="2.7.11.1" evidence="2"/>
<dbReference type="InterPro" id="IPR051420">
    <property type="entry name" value="Ser_Thr_Kinases_DiverseReg"/>
</dbReference>
<dbReference type="Gene3D" id="3.80.10.10">
    <property type="entry name" value="Ribonuclease Inhibitor"/>
    <property type="match status" value="2"/>
</dbReference>
<dbReference type="SMART" id="SM00175">
    <property type="entry name" value="RAB"/>
    <property type="match status" value="1"/>
</dbReference>
<dbReference type="SUPFAM" id="SSF48371">
    <property type="entry name" value="ARM repeat"/>
    <property type="match status" value="2"/>
</dbReference>
<proteinExistence type="predicted"/>
<dbReference type="PANTHER" id="PTHR48005">
    <property type="entry name" value="LEUCINE RICH REPEAT KINASE 2"/>
    <property type="match status" value="1"/>
</dbReference>
<keyword evidence="4" id="KW-0433">Leucine-rich repeat</keyword>
<keyword evidence="3" id="KW-0723">Serine/threonine-protein kinase</keyword>
<dbReference type="InterPro" id="IPR056593">
    <property type="entry name" value="ANK_LRRK2"/>
</dbReference>
<evidence type="ECO:0000256" key="6">
    <source>
        <dbReference type="ARBA" id="ARBA00022737"/>
    </source>
</evidence>
<dbReference type="Pfam" id="PF13855">
    <property type="entry name" value="LRR_8"/>
    <property type="match status" value="2"/>
</dbReference>
<dbReference type="Pfam" id="PF08477">
    <property type="entry name" value="Roc"/>
    <property type="match status" value="1"/>
</dbReference>
<dbReference type="Gene3D" id="3.30.200.20">
    <property type="entry name" value="Phosphorylase Kinase, domain 1"/>
    <property type="match status" value="1"/>
</dbReference>
<evidence type="ECO:0000313" key="17">
    <source>
        <dbReference type="Proteomes" id="UP001497497"/>
    </source>
</evidence>
<dbReference type="PRINTS" id="PR00449">
    <property type="entry name" value="RASTRNSFRMNG"/>
</dbReference>
<dbReference type="SMART" id="SM00369">
    <property type="entry name" value="LRR_TYP"/>
    <property type="match status" value="8"/>
</dbReference>
<evidence type="ECO:0000256" key="13">
    <source>
        <dbReference type="SAM" id="MobiDB-lite"/>
    </source>
</evidence>
<feature type="compositionally biased region" description="Basic and acidic residues" evidence="13">
    <location>
        <begin position="1"/>
        <end position="13"/>
    </location>
</feature>
<dbReference type="InterPro" id="IPR000719">
    <property type="entry name" value="Prot_kinase_dom"/>
</dbReference>
<evidence type="ECO:0000313" key="16">
    <source>
        <dbReference type="EMBL" id="CAL1534532.1"/>
    </source>
</evidence>
<dbReference type="PROSITE" id="PS00108">
    <property type="entry name" value="PROTEIN_KINASE_ST"/>
    <property type="match status" value="1"/>
</dbReference>
<feature type="region of interest" description="Disordered" evidence="13">
    <location>
        <begin position="1046"/>
        <end position="1065"/>
    </location>
</feature>
<evidence type="ECO:0000256" key="7">
    <source>
        <dbReference type="ARBA" id="ARBA00022741"/>
    </source>
</evidence>
<dbReference type="Gene3D" id="1.25.10.10">
    <property type="entry name" value="Leucine-rich Repeat Variant"/>
    <property type="match status" value="2"/>
</dbReference>
<evidence type="ECO:0000256" key="1">
    <source>
        <dbReference type="ARBA" id="ARBA00001946"/>
    </source>
</evidence>
<dbReference type="PROSITE" id="PS51424">
    <property type="entry name" value="ROC"/>
    <property type="match status" value="1"/>
</dbReference>
<evidence type="ECO:0000259" key="15">
    <source>
        <dbReference type="PROSITE" id="PS51424"/>
    </source>
</evidence>
<evidence type="ECO:0000256" key="2">
    <source>
        <dbReference type="ARBA" id="ARBA00012513"/>
    </source>
</evidence>
<dbReference type="InterPro" id="IPR027417">
    <property type="entry name" value="P-loop_NTPase"/>
</dbReference>
<accession>A0AAV2HKZ8</accession>
<dbReference type="InterPro" id="IPR015943">
    <property type="entry name" value="WD40/YVTN_repeat-like_dom_sf"/>
</dbReference>
<dbReference type="SUPFAM" id="SSF56112">
    <property type="entry name" value="Protein kinase-like (PK-like)"/>
    <property type="match status" value="1"/>
</dbReference>
<comment type="caution">
    <text evidence="16">The sequence shown here is derived from an EMBL/GenBank/DDBJ whole genome shotgun (WGS) entry which is preliminary data.</text>
</comment>
<dbReference type="GO" id="GO:0005524">
    <property type="term" value="F:ATP binding"/>
    <property type="evidence" value="ECO:0007669"/>
    <property type="project" value="UniProtKB-KW"/>
</dbReference>
<dbReference type="InterPro" id="IPR016024">
    <property type="entry name" value="ARM-type_fold"/>
</dbReference>
<name>A0AAV2HKZ8_LYMST</name>
<evidence type="ECO:0000256" key="3">
    <source>
        <dbReference type="ARBA" id="ARBA00022527"/>
    </source>
</evidence>
<dbReference type="EMBL" id="CAXITT010000175">
    <property type="protein sequence ID" value="CAL1534532.1"/>
    <property type="molecule type" value="Genomic_DNA"/>
</dbReference>
<dbReference type="SUPFAM" id="SSF48403">
    <property type="entry name" value="Ankyrin repeat"/>
    <property type="match status" value="1"/>
</dbReference>
<evidence type="ECO:0000256" key="9">
    <source>
        <dbReference type="ARBA" id="ARBA00022840"/>
    </source>
</evidence>
<dbReference type="Pfam" id="PF23744">
    <property type="entry name" value="ARM_LRRK2"/>
    <property type="match status" value="1"/>
</dbReference>
<organism evidence="16 17">
    <name type="scientific">Lymnaea stagnalis</name>
    <name type="common">Great pond snail</name>
    <name type="synonym">Helix stagnalis</name>
    <dbReference type="NCBI Taxonomy" id="6523"/>
    <lineage>
        <taxon>Eukaryota</taxon>
        <taxon>Metazoa</taxon>
        <taxon>Spiralia</taxon>
        <taxon>Lophotrochozoa</taxon>
        <taxon>Mollusca</taxon>
        <taxon>Gastropoda</taxon>
        <taxon>Heterobranchia</taxon>
        <taxon>Euthyneura</taxon>
        <taxon>Panpulmonata</taxon>
        <taxon>Hygrophila</taxon>
        <taxon>Lymnaeoidea</taxon>
        <taxon>Lymnaeidae</taxon>
        <taxon>Lymnaea</taxon>
    </lineage>
</organism>
<dbReference type="Pfam" id="PF25497">
    <property type="entry name" value="COR-B"/>
    <property type="match status" value="1"/>
</dbReference>
<dbReference type="InterPro" id="IPR008271">
    <property type="entry name" value="Ser/Thr_kinase_AS"/>
</dbReference>
<dbReference type="GO" id="GO:0004674">
    <property type="term" value="F:protein serine/threonine kinase activity"/>
    <property type="evidence" value="ECO:0007669"/>
    <property type="project" value="UniProtKB-KW"/>
</dbReference>
<dbReference type="Gene3D" id="1.10.510.10">
    <property type="entry name" value="Transferase(Phosphotransferase) domain 1"/>
    <property type="match status" value="1"/>
</dbReference>
<dbReference type="PROSITE" id="PS51419">
    <property type="entry name" value="RAB"/>
    <property type="match status" value="1"/>
</dbReference>
<keyword evidence="5" id="KW-0808">Transferase</keyword>
<dbReference type="InterPro" id="IPR005225">
    <property type="entry name" value="Small_GTP-bd"/>
</dbReference>
<dbReference type="GO" id="GO:0009966">
    <property type="term" value="P:regulation of signal transduction"/>
    <property type="evidence" value="ECO:0007669"/>
    <property type="project" value="UniProtKB-ARBA"/>
</dbReference>
<dbReference type="SUPFAM" id="SSF52058">
    <property type="entry name" value="L domain-like"/>
    <property type="match status" value="1"/>
</dbReference>
<dbReference type="SMART" id="SM00248">
    <property type="entry name" value="ANK"/>
    <property type="match status" value="3"/>
</dbReference>
<dbReference type="InterPro" id="IPR036322">
    <property type="entry name" value="WD40_repeat_dom_sf"/>
</dbReference>
<feature type="domain" description="Protein kinase" evidence="14">
    <location>
        <begin position="2003"/>
        <end position="2264"/>
    </location>
</feature>
<dbReference type="SUPFAM" id="SSF50978">
    <property type="entry name" value="WD40 repeat-like"/>
    <property type="match status" value="1"/>
</dbReference>